<sequence length="337" mass="37054">MTPIIAIVGATGNQGGSVARSLLQNPSFRVRGITRNASSEASRALVLLGADVVEANGFNQEDMLRALQGAWGLYVNLNSDDEAWRNPDGPTEFDLGKSIVDAAVGASVKHLVFSSGPPCTEMTDGKVRMKAMDKWLTAPAVKYKIEQYARQPGKFQAVIPINAAWYMENFLSKEAAPVFGGFPHFPDEDGYLTFRVPNWGGDNKVPFLSIGEDYGDIVQGIFLDPARWNGHVVHGLSDIRGFDEVVADFEEATGRKARFEPIMPSWEAFDTHGIQELEDVKLMFGFTQVTGGRYFAREPTEAHTAAELKRATAMALGKPEGQYGLLKIRDFFHSKFA</sequence>
<protein>
    <recommendedName>
        <fullName evidence="3">NmrA-like domain-containing protein</fullName>
    </recommendedName>
</protein>
<dbReference type="InterPro" id="IPR051164">
    <property type="entry name" value="NmrA-like_oxidored"/>
</dbReference>
<evidence type="ECO:0000313" key="5">
    <source>
        <dbReference type="Proteomes" id="UP000266188"/>
    </source>
</evidence>
<dbReference type="PANTHER" id="PTHR42748:SF7">
    <property type="entry name" value="NMRA LIKE REDOX SENSOR 1-RELATED"/>
    <property type="match status" value="1"/>
</dbReference>
<gene>
    <name evidence="4" type="ORF">PHISCL_04484</name>
</gene>
<dbReference type="InterPro" id="IPR036291">
    <property type="entry name" value="NAD(P)-bd_dom_sf"/>
</dbReference>
<dbReference type="SUPFAM" id="SSF51735">
    <property type="entry name" value="NAD(P)-binding Rossmann-fold domains"/>
    <property type="match status" value="1"/>
</dbReference>
<feature type="domain" description="NmrA-like" evidence="3">
    <location>
        <begin position="4"/>
        <end position="308"/>
    </location>
</feature>
<dbReference type="PANTHER" id="PTHR42748">
    <property type="entry name" value="NITROGEN METABOLITE REPRESSION PROTEIN NMRA FAMILY MEMBER"/>
    <property type="match status" value="1"/>
</dbReference>
<dbReference type="Gene3D" id="3.40.50.720">
    <property type="entry name" value="NAD(P)-binding Rossmann-like Domain"/>
    <property type="match status" value="1"/>
</dbReference>
<reference evidence="5" key="1">
    <citation type="submission" date="2017-02" db="EMBL/GenBank/DDBJ databases">
        <authorList>
            <person name="Tafer H."/>
            <person name="Lopandic K."/>
        </authorList>
    </citation>
    <scope>NUCLEOTIDE SEQUENCE [LARGE SCALE GENOMIC DNA]</scope>
    <source>
        <strain evidence="5">CBS 366.77</strain>
    </source>
</reference>
<dbReference type="OrthoDB" id="300709at2759"/>
<dbReference type="Gene3D" id="3.90.25.10">
    <property type="entry name" value="UDP-galactose 4-epimerase, domain 1"/>
    <property type="match status" value="1"/>
</dbReference>
<keyword evidence="2" id="KW-0521">NADP</keyword>
<comment type="similarity">
    <text evidence="1">Belongs to the NmrA-type oxidoreductase family.</text>
</comment>
<proteinExistence type="inferred from homology"/>
<dbReference type="InterPro" id="IPR008030">
    <property type="entry name" value="NmrA-like"/>
</dbReference>
<organism evidence="4 5">
    <name type="scientific">Aspergillus sclerotialis</name>
    <dbReference type="NCBI Taxonomy" id="2070753"/>
    <lineage>
        <taxon>Eukaryota</taxon>
        <taxon>Fungi</taxon>
        <taxon>Dikarya</taxon>
        <taxon>Ascomycota</taxon>
        <taxon>Pezizomycotina</taxon>
        <taxon>Eurotiomycetes</taxon>
        <taxon>Eurotiomycetidae</taxon>
        <taxon>Eurotiales</taxon>
        <taxon>Aspergillaceae</taxon>
        <taxon>Aspergillus</taxon>
        <taxon>Aspergillus subgen. Polypaecilum</taxon>
    </lineage>
</organism>
<dbReference type="Proteomes" id="UP000266188">
    <property type="component" value="Unassembled WGS sequence"/>
</dbReference>
<evidence type="ECO:0000256" key="2">
    <source>
        <dbReference type="ARBA" id="ARBA00022857"/>
    </source>
</evidence>
<dbReference type="Pfam" id="PF05368">
    <property type="entry name" value="NmrA"/>
    <property type="match status" value="1"/>
</dbReference>
<evidence type="ECO:0000259" key="3">
    <source>
        <dbReference type="Pfam" id="PF05368"/>
    </source>
</evidence>
<accession>A0A3A2ZP09</accession>
<comment type="caution">
    <text evidence="4">The sequence shown here is derived from an EMBL/GenBank/DDBJ whole genome shotgun (WGS) entry which is preliminary data.</text>
</comment>
<evidence type="ECO:0000256" key="1">
    <source>
        <dbReference type="ARBA" id="ARBA00006328"/>
    </source>
</evidence>
<evidence type="ECO:0000313" key="4">
    <source>
        <dbReference type="EMBL" id="RJE23177.1"/>
    </source>
</evidence>
<dbReference type="AlphaFoldDB" id="A0A3A2ZP09"/>
<dbReference type="GO" id="GO:0005634">
    <property type="term" value="C:nucleus"/>
    <property type="evidence" value="ECO:0007669"/>
    <property type="project" value="TreeGrafter"/>
</dbReference>
<dbReference type="EMBL" id="MVGC01000132">
    <property type="protein sequence ID" value="RJE23177.1"/>
    <property type="molecule type" value="Genomic_DNA"/>
</dbReference>
<keyword evidence="5" id="KW-1185">Reference proteome</keyword>
<dbReference type="CDD" id="cd05251">
    <property type="entry name" value="NmrA_like_SDR_a"/>
    <property type="match status" value="1"/>
</dbReference>
<name>A0A3A2ZP09_9EURO</name>